<dbReference type="InterPro" id="IPR034154">
    <property type="entry name" value="TOPRIM_DnaG/twinkle"/>
</dbReference>
<accession>A0ABR8C3P8</accession>
<dbReference type="Gene3D" id="3.40.1360.10">
    <property type="match status" value="1"/>
</dbReference>
<dbReference type="PANTHER" id="PTHR34985:SF1">
    <property type="entry name" value="SLR0554 PROTEIN"/>
    <property type="match status" value="1"/>
</dbReference>
<name>A0ABR8C3P8_APHFL</name>
<evidence type="ECO:0000313" key="2">
    <source>
        <dbReference type="EMBL" id="MBD2281321.1"/>
    </source>
</evidence>
<comment type="caution">
    <text evidence="2">The sequence shown here is derived from an EMBL/GenBank/DDBJ whole genome shotgun (WGS) entry which is preliminary data.</text>
</comment>
<dbReference type="CDD" id="cd01029">
    <property type="entry name" value="TOPRIM_primases"/>
    <property type="match status" value="1"/>
</dbReference>
<gene>
    <name evidence="2" type="ORF">H6F99_24535</name>
</gene>
<dbReference type="EMBL" id="JACJQT010000107">
    <property type="protein sequence ID" value="MBD2281321.1"/>
    <property type="molecule type" value="Genomic_DNA"/>
</dbReference>
<dbReference type="InterPro" id="IPR027417">
    <property type="entry name" value="P-loop_NTPase"/>
</dbReference>
<evidence type="ECO:0000259" key="1">
    <source>
        <dbReference type="Pfam" id="PF12965"/>
    </source>
</evidence>
<dbReference type="PANTHER" id="PTHR34985">
    <property type="entry name" value="SLR0554 PROTEIN"/>
    <property type="match status" value="1"/>
</dbReference>
<sequence length="1100" mass="124813">MKNPKTKPLDLTGQGLAVKINFKSDDRTDENNYSSIYHNCQASHYQELLNSGIDPDIIALNFKSLEGDVTHEYLLSDAIAKLGNGKQTPHSSQYTTSEVGRYLRMYNHTLAGGWWCAGVDPLNNYAPMEWGCFKPNNPRLDPKKKDQKPVKYEHPYKSSNRAFFLRVPKRIWQMISDRYGVPIGDCEEFWEWVLINNLPIIFCEGAKKAAALLSCGFIAVALPGINGAYRKVETNWKKHNLIPEIQLFATPKREITICFDNDPKPTTRINVGKAIAATARLLKSKKCQVNITTWNFSQKGIDDVLVVHGKAVVENIITTALPVAQSQTQPYYQLSRKINLNLNQEKLGDILTNIPHKIIGVKSPKGTGKTWALKPLIDKLVSEGYSVYLVSHRVQLCQALCSRLGVPYVDDISSGKADRSKGFGVVVDSLHGQGKGQFDVENDAYLLTDKYVVILDEVEQILWHLLNSTTEVREHRTEVIKQLQLLLLNADKIVGLDADLTDVSLDFIQEAAKCKDDDIFIINNDYKEGGYNIFNHEETTPVNWLRDLLAAIDNGDKTLIATDSQKIKGKYSTQNIESIIIKKFPHLSELILRIDSETIADPEHPAYGCITKINDIIKQYHVVLISPSVGTGISIDVKNHFDSVWGCFQGVQSENAVRQQLMRLRDNVPRHLWIAPNGLSWQGDGSTSLYSILSSNRRQFKIHLQQLKNVGFEVVEDYINTNDSALNCYAKMACRINNEMSDYRGIILKNLVSEGNTLTNRFDDDDEVIKEEITSIRDEKYLDHLDETAAINIDDLDSKGYERLSNQKHKTKDDRQRHRKYSVKQRYQVDVTPDLILKDDDGYYPQLRLHYFLTLGFENVPQKDQTSAKKMRENQSVFLPDFNKSQTSAKVNLMRSLNIPQILELDKFTQSHPLLTDMADKAKNHIWDLGMFLGKLHPDMTPIQILRKILKPLGLKLDKVGREGTGDRNRIYRICGLTDGRSEIFQKWYESDLAKSQDVKCITLIQNENENCITAIPNPSQNSNINNISNQDAAINQDANHQTTQPDHIPQNCFVWDGQAWVGAVLKTSETLINGTYKALVTLWNGLDQYIWSQSRISIC</sequence>
<reference evidence="2 3" key="1">
    <citation type="journal article" date="2020" name="ISME J.">
        <title>Comparative genomics reveals insights into cyanobacterial evolution and habitat adaptation.</title>
        <authorList>
            <person name="Chen M.Y."/>
            <person name="Teng W.K."/>
            <person name="Zhao L."/>
            <person name="Hu C.X."/>
            <person name="Zhou Y.K."/>
            <person name="Han B.P."/>
            <person name="Song L.R."/>
            <person name="Shu W.S."/>
        </authorList>
    </citation>
    <scope>NUCLEOTIDE SEQUENCE [LARGE SCALE GENOMIC DNA]</scope>
    <source>
        <strain evidence="2 3">FACHB-1040</strain>
    </source>
</reference>
<dbReference type="SUPFAM" id="SSF52540">
    <property type="entry name" value="P-loop containing nucleoside triphosphate hydrolases"/>
    <property type="match status" value="1"/>
</dbReference>
<dbReference type="InterPro" id="IPR024385">
    <property type="entry name" value="DUF3854"/>
</dbReference>
<protein>
    <submittedName>
        <fullName evidence="2">DUF3854 domain-containing protein</fullName>
    </submittedName>
</protein>
<keyword evidence="3" id="KW-1185">Reference proteome</keyword>
<evidence type="ECO:0000313" key="3">
    <source>
        <dbReference type="Proteomes" id="UP000606721"/>
    </source>
</evidence>
<dbReference type="RefSeq" id="WP_190384504.1">
    <property type="nucleotide sequence ID" value="NZ_JACJQT010000107.1"/>
</dbReference>
<feature type="domain" description="DUF3854" evidence="1">
    <location>
        <begin position="189"/>
        <end position="311"/>
    </location>
</feature>
<organism evidence="2 3">
    <name type="scientific">Aphanizomenon flos-aquae FACHB-1040</name>
    <dbReference type="NCBI Taxonomy" id="2692887"/>
    <lineage>
        <taxon>Bacteria</taxon>
        <taxon>Bacillati</taxon>
        <taxon>Cyanobacteriota</taxon>
        <taxon>Cyanophyceae</taxon>
        <taxon>Nostocales</taxon>
        <taxon>Aphanizomenonaceae</taxon>
        <taxon>Aphanizomenon</taxon>
    </lineage>
</organism>
<proteinExistence type="predicted"/>
<dbReference type="Pfam" id="PF12965">
    <property type="entry name" value="DUF3854"/>
    <property type="match status" value="1"/>
</dbReference>
<dbReference type="InterPro" id="IPR049996">
    <property type="entry name" value="Slr7037-like"/>
</dbReference>
<dbReference type="NCBIfam" id="NF042913">
    <property type="entry name" value="CyRepA1"/>
    <property type="match status" value="1"/>
</dbReference>
<dbReference type="Gene3D" id="3.40.50.300">
    <property type="entry name" value="P-loop containing nucleotide triphosphate hydrolases"/>
    <property type="match status" value="1"/>
</dbReference>
<dbReference type="Proteomes" id="UP000606721">
    <property type="component" value="Unassembled WGS sequence"/>
</dbReference>